<dbReference type="Proteomes" id="UP000267821">
    <property type="component" value="Unassembled WGS sequence"/>
</dbReference>
<gene>
    <name evidence="2" type="ORF">L211DRAFT_867334</name>
</gene>
<proteinExistence type="predicted"/>
<evidence type="ECO:0000313" key="3">
    <source>
        <dbReference type="Proteomes" id="UP000267821"/>
    </source>
</evidence>
<evidence type="ECO:0000313" key="2">
    <source>
        <dbReference type="EMBL" id="RPB25356.1"/>
    </source>
</evidence>
<accession>A0A3N4LR72</accession>
<dbReference type="EMBL" id="ML121538">
    <property type="protein sequence ID" value="RPB25356.1"/>
    <property type="molecule type" value="Genomic_DNA"/>
</dbReference>
<feature type="compositionally biased region" description="Pro residues" evidence="1">
    <location>
        <begin position="52"/>
        <end position="63"/>
    </location>
</feature>
<protein>
    <submittedName>
        <fullName evidence="2">Uncharacterized protein</fullName>
    </submittedName>
</protein>
<reference evidence="2 3" key="1">
    <citation type="journal article" date="2018" name="Nat. Ecol. Evol.">
        <title>Pezizomycetes genomes reveal the molecular basis of ectomycorrhizal truffle lifestyle.</title>
        <authorList>
            <person name="Murat C."/>
            <person name="Payen T."/>
            <person name="Noel B."/>
            <person name="Kuo A."/>
            <person name="Morin E."/>
            <person name="Chen J."/>
            <person name="Kohler A."/>
            <person name="Krizsan K."/>
            <person name="Balestrini R."/>
            <person name="Da Silva C."/>
            <person name="Montanini B."/>
            <person name="Hainaut M."/>
            <person name="Levati E."/>
            <person name="Barry K.W."/>
            <person name="Belfiori B."/>
            <person name="Cichocki N."/>
            <person name="Clum A."/>
            <person name="Dockter R.B."/>
            <person name="Fauchery L."/>
            <person name="Guy J."/>
            <person name="Iotti M."/>
            <person name="Le Tacon F."/>
            <person name="Lindquist E.A."/>
            <person name="Lipzen A."/>
            <person name="Malagnac F."/>
            <person name="Mello A."/>
            <person name="Molinier V."/>
            <person name="Miyauchi S."/>
            <person name="Poulain J."/>
            <person name="Riccioni C."/>
            <person name="Rubini A."/>
            <person name="Sitrit Y."/>
            <person name="Splivallo R."/>
            <person name="Traeger S."/>
            <person name="Wang M."/>
            <person name="Zifcakova L."/>
            <person name="Wipf D."/>
            <person name="Zambonelli A."/>
            <person name="Paolocci F."/>
            <person name="Nowrousian M."/>
            <person name="Ottonello S."/>
            <person name="Baldrian P."/>
            <person name="Spatafora J.W."/>
            <person name="Henrissat B."/>
            <person name="Nagy L.G."/>
            <person name="Aury J.M."/>
            <person name="Wincker P."/>
            <person name="Grigoriev I.V."/>
            <person name="Bonfante P."/>
            <person name="Martin F.M."/>
        </authorList>
    </citation>
    <scope>NUCLEOTIDE SEQUENCE [LARGE SCALE GENOMIC DNA]</scope>
    <source>
        <strain evidence="2 3">ATCC MYA-4762</strain>
    </source>
</reference>
<dbReference type="InParanoid" id="A0A3N4LR72"/>
<feature type="region of interest" description="Disordered" evidence="1">
    <location>
        <begin position="35"/>
        <end position="90"/>
    </location>
</feature>
<keyword evidence="3" id="KW-1185">Reference proteome</keyword>
<sequence>MSDSSRSRLPLRHSNEALYVRCGCGYQRNRHERGFGHRENRHHHSSCSYRSPTPPRQHGPSRPPRSVILPTPRPPNTYSPNNHSEHPAPVPPYISELATAIFSAPTFLHLYLAPGQLGVLASPELAHQNPDVTRPVIILHPGKDYKKLIERVGHAVKSVNPPAWGVSDIPPATWEGWGVKLFLPKDGPRIFKDIWETVGEKFHHLEVRLIPPQSQIDFNWFCVTSEQIMALENTRWDEEVEMYGRLGRMKYAEDVPDEPGPAHL</sequence>
<evidence type="ECO:0000256" key="1">
    <source>
        <dbReference type="SAM" id="MobiDB-lite"/>
    </source>
</evidence>
<dbReference type="OrthoDB" id="5311818at2759"/>
<organism evidence="2 3">
    <name type="scientific">Terfezia boudieri ATCC MYA-4762</name>
    <dbReference type="NCBI Taxonomy" id="1051890"/>
    <lineage>
        <taxon>Eukaryota</taxon>
        <taxon>Fungi</taxon>
        <taxon>Dikarya</taxon>
        <taxon>Ascomycota</taxon>
        <taxon>Pezizomycotina</taxon>
        <taxon>Pezizomycetes</taxon>
        <taxon>Pezizales</taxon>
        <taxon>Pezizaceae</taxon>
        <taxon>Terfezia</taxon>
    </lineage>
</organism>
<dbReference type="AlphaFoldDB" id="A0A3N4LR72"/>
<name>A0A3N4LR72_9PEZI</name>